<evidence type="ECO:0000259" key="7">
    <source>
        <dbReference type="PROSITE" id="PS50929"/>
    </source>
</evidence>
<dbReference type="InterPro" id="IPR003439">
    <property type="entry name" value="ABC_transporter-like_ATP-bd"/>
</dbReference>
<dbReference type="RefSeq" id="WP_137451689.1">
    <property type="nucleotide sequence ID" value="NZ_SZZH01000007.1"/>
</dbReference>
<dbReference type="InterPro" id="IPR036640">
    <property type="entry name" value="ABC1_TM_sf"/>
</dbReference>
<gene>
    <name evidence="8" type="ORF">FDO65_20935</name>
</gene>
<dbReference type="InterPro" id="IPR027417">
    <property type="entry name" value="P-loop_NTPase"/>
</dbReference>
<organism evidence="8 9">
    <name type="scientific">Nakamurella flava</name>
    <dbReference type="NCBI Taxonomy" id="2576308"/>
    <lineage>
        <taxon>Bacteria</taxon>
        <taxon>Bacillati</taxon>
        <taxon>Actinomycetota</taxon>
        <taxon>Actinomycetes</taxon>
        <taxon>Nakamurellales</taxon>
        <taxon>Nakamurellaceae</taxon>
        <taxon>Nakamurella</taxon>
    </lineage>
</organism>
<evidence type="ECO:0000256" key="4">
    <source>
        <dbReference type="ARBA" id="ARBA00023136"/>
    </source>
</evidence>
<dbReference type="Gene3D" id="3.40.50.300">
    <property type="entry name" value="P-loop containing nucleotide triphosphate hydrolases"/>
    <property type="match status" value="1"/>
</dbReference>
<feature type="transmembrane region" description="Helical" evidence="5">
    <location>
        <begin position="39"/>
        <end position="63"/>
    </location>
</feature>
<feature type="transmembrane region" description="Helical" evidence="5">
    <location>
        <begin position="75"/>
        <end position="94"/>
    </location>
</feature>
<dbReference type="InterPro" id="IPR011527">
    <property type="entry name" value="ABC1_TM_dom"/>
</dbReference>
<comment type="subcellular location">
    <subcellularLocation>
        <location evidence="1">Cell membrane</location>
        <topology evidence="1">Multi-pass membrane protein</topology>
    </subcellularLocation>
</comment>
<dbReference type="PROSITE" id="PS50929">
    <property type="entry name" value="ABC_TM1F"/>
    <property type="match status" value="1"/>
</dbReference>
<reference evidence="8 9" key="1">
    <citation type="submission" date="2019-05" db="EMBL/GenBank/DDBJ databases">
        <title>Nakamurella sp. N5BH11, whole genome shotgun sequence.</title>
        <authorList>
            <person name="Tuo L."/>
        </authorList>
    </citation>
    <scope>NUCLEOTIDE SEQUENCE [LARGE SCALE GENOMIC DNA]</scope>
    <source>
        <strain evidence="8 9">N5BH11</strain>
    </source>
</reference>
<dbReference type="Pfam" id="PF00005">
    <property type="entry name" value="ABC_tran"/>
    <property type="match status" value="1"/>
</dbReference>
<dbReference type="PANTHER" id="PTHR43394">
    <property type="entry name" value="ATP-DEPENDENT PERMEASE MDL1, MITOCHONDRIAL"/>
    <property type="match status" value="1"/>
</dbReference>
<dbReference type="PANTHER" id="PTHR43394:SF1">
    <property type="entry name" value="ATP-BINDING CASSETTE SUB-FAMILY B MEMBER 10, MITOCHONDRIAL"/>
    <property type="match status" value="1"/>
</dbReference>
<keyword evidence="8" id="KW-0547">Nucleotide-binding</keyword>
<feature type="transmembrane region" description="Helical" evidence="5">
    <location>
        <begin position="156"/>
        <end position="173"/>
    </location>
</feature>
<dbReference type="GO" id="GO:0016887">
    <property type="term" value="F:ATP hydrolysis activity"/>
    <property type="evidence" value="ECO:0007669"/>
    <property type="project" value="InterPro"/>
</dbReference>
<keyword evidence="3 5" id="KW-1133">Transmembrane helix</keyword>
<dbReference type="InterPro" id="IPR039421">
    <property type="entry name" value="Type_1_exporter"/>
</dbReference>
<dbReference type="SUPFAM" id="SSF52540">
    <property type="entry name" value="P-loop containing nucleoside triphosphate hydrolases"/>
    <property type="match status" value="1"/>
</dbReference>
<dbReference type="Gene3D" id="1.20.1560.10">
    <property type="entry name" value="ABC transporter type 1, transmembrane domain"/>
    <property type="match status" value="1"/>
</dbReference>
<evidence type="ECO:0000313" key="8">
    <source>
        <dbReference type="EMBL" id="TKV56420.1"/>
    </source>
</evidence>
<keyword evidence="4 5" id="KW-0472">Membrane</keyword>
<sequence>MSFAPPVAVRSADRPESSVRARDARALLRSGRRAQLRPLSVGVLFLSLHQLTEVLVPVVIGLTIDRAVTTGDPVALAWCIGGLVVLFTALRLCWRTGARAVQFAELREGHRLRTAVAARLLQPAGVRTDRATGELVSIASGDADTTASAIEARARLIAAGVAIVGATVLLLRIDGWLGLLVIAGTPLVLLLLQGLGPVISRRSEAAQQAAGRSAALATDLIRGLRAIRGIGATASSVDRYRAASRTTLAASLRAATTSSAQAGAGVLLSGLFLAVVAAVAGIRAWHGDISIGELITVVGLAQFVAEPLGTLVFAARELAVANGSARRVAEVLSAPDAVTDAASSDRPAHRTDPGAPAVELHNVHAGSLRGLTLPVPVGRLVAVAGNDPRDAVAIRGLLTGEHAATDESVRIGGRPVSTVPLVELRRRVLVEPHETDLFAGTVAENLRALPGAPTDDRAPGDDPGVAVDHPALRASAADEFVAGHPAGLDHPVAHRGASLSGGQRQRLALARSLLADPDVLVLSEPTTAVDAATEARIAAGLRRLRHTDTDRPRTTVLLTNSPTLLAVADQVVLVVDGAVADRGTHADLVARRADYRELVLR</sequence>
<dbReference type="GO" id="GO:0005524">
    <property type="term" value="F:ATP binding"/>
    <property type="evidence" value="ECO:0007669"/>
    <property type="project" value="UniProtKB-KW"/>
</dbReference>
<protein>
    <submittedName>
        <fullName evidence="8">ABC transporter ATP-binding protein</fullName>
    </submittedName>
</protein>
<evidence type="ECO:0000256" key="3">
    <source>
        <dbReference type="ARBA" id="ARBA00022989"/>
    </source>
</evidence>
<feature type="transmembrane region" description="Helical" evidence="5">
    <location>
        <begin position="262"/>
        <end position="285"/>
    </location>
</feature>
<dbReference type="GO" id="GO:0015421">
    <property type="term" value="F:ABC-type oligopeptide transporter activity"/>
    <property type="evidence" value="ECO:0007669"/>
    <property type="project" value="TreeGrafter"/>
</dbReference>
<evidence type="ECO:0000256" key="2">
    <source>
        <dbReference type="ARBA" id="ARBA00022692"/>
    </source>
</evidence>
<accession>A0A4U6Q956</accession>
<feature type="domain" description="ABC transmembrane type-1" evidence="7">
    <location>
        <begin position="41"/>
        <end position="319"/>
    </location>
</feature>
<dbReference type="SUPFAM" id="SSF90123">
    <property type="entry name" value="ABC transporter transmembrane region"/>
    <property type="match status" value="1"/>
</dbReference>
<dbReference type="Proteomes" id="UP000306985">
    <property type="component" value="Unassembled WGS sequence"/>
</dbReference>
<keyword evidence="2 5" id="KW-0812">Transmembrane</keyword>
<dbReference type="CDD" id="cd07346">
    <property type="entry name" value="ABC_6TM_exporters"/>
    <property type="match status" value="1"/>
</dbReference>
<evidence type="ECO:0000256" key="5">
    <source>
        <dbReference type="SAM" id="Phobius"/>
    </source>
</evidence>
<proteinExistence type="predicted"/>
<dbReference type="PROSITE" id="PS50893">
    <property type="entry name" value="ABC_TRANSPORTER_2"/>
    <property type="match status" value="1"/>
</dbReference>
<dbReference type="GO" id="GO:0005886">
    <property type="term" value="C:plasma membrane"/>
    <property type="evidence" value="ECO:0007669"/>
    <property type="project" value="UniProtKB-SubCell"/>
</dbReference>
<dbReference type="OrthoDB" id="4966664at2"/>
<feature type="transmembrane region" description="Helical" evidence="5">
    <location>
        <begin position="179"/>
        <end position="199"/>
    </location>
</feature>
<dbReference type="InterPro" id="IPR017871">
    <property type="entry name" value="ABC_transporter-like_CS"/>
</dbReference>
<dbReference type="Pfam" id="PF00664">
    <property type="entry name" value="ABC_membrane"/>
    <property type="match status" value="1"/>
</dbReference>
<evidence type="ECO:0000259" key="6">
    <source>
        <dbReference type="PROSITE" id="PS50893"/>
    </source>
</evidence>
<keyword evidence="8" id="KW-0067">ATP-binding</keyword>
<dbReference type="EMBL" id="SZZH01000007">
    <property type="protein sequence ID" value="TKV56420.1"/>
    <property type="molecule type" value="Genomic_DNA"/>
</dbReference>
<name>A0A4U6Q956_9ACTN</name>
<evidence type="ECO:0000313" key="9">
    <source>
        <dbReference type="Proteomes" id="UP000306985"/>
    </source>
</evidence>
<comment type="caution">
    <text evidence="8">The sequence shown here is derived from an EMBL/GenBank/DDBJ whole genome shotgun (WGS) entry which is preliminary data.</text>
</comment>
<feature type="domain" description="ABC transporter" evidence="6">
    <location>
        <begin position="349"/>
        <end position="601"/>
    </location>
</feature>
<dbReference type="AlphaFoldDB" id="A0A4U6Q956"/>
<keyword evidence="9" id="KW-1185">Reference proteome</keyword>
<evidence type="ECO:0000256" key="1">
    <source>
        <dbReference type="ARBA" id="ARBA00004651"/>
    </source>
</evidence>
<dbReference type="PROSITE" id="PS00211">
    <property type="entry name" value="ABC_TRANSPORTER_1"/>
    <property type="match status" value="1"/>
</dbReference>